<keyword evidence="2" id="KW-1185">Reference proteome</keyword>
<evidence type="ECO:0000313" key="1">
    <source>
        <dbReference type="EMBL" id="KZT35727.1"/>
    </source>
</evidence>
<accession>A0A166AVP1</accession>
<protein>
    <submittedName>
        <fullName evidence="1">Uncharacterized protein</fullName>
    </submittedName>
</protein>
<proteinExistence type="predicted"/>
<gene>
    <name evidence="1" type="ORF">SISSUDRAFT_1050917</name>
</gene>
<dbReference type="AlphaFoldDB" id="A0A166AVP1"/>
<name>A0A166AVP1_9AGAM</name>
<sequence>MGGLWDILLQNMSSIVSLGIHGFIEKRIFEVLSGETTPSCHTPLSFPLYPPVWGFVKPDNWETDDYRSDISRADRRAGLLACLAHRSTQGLKLSNLSFNQEWRTGWDVGTLSGYVDTIQSADGQVVSPHDLLMDAENHNASMIPPSQELRLGSEELSFGGWYGLHFLWQKEYR</sequence>
<organism evidence="1 2">
    <name type="scientific">Sistotremastrum suecicum HHB10207 ss-3</name>
    <dbReference type="NCBI Taxonomy" id="1314776"/>
    <lineage>
        <taxon>Eukaryota</taxon>
        <taxon>Fungi</taxon>
        <taxon>Dikarya</taxon>
        <taxon>Basidiomycota</taxon>
        <taxon>Agaricomycotina</taxon>
        <taxon>Agaricomycetes</taxon>
        <taxon>Sistotremastrales</taxon>
        <taxon>Sistotremastraceae</taxon>
        <taxon>Sistotremastrum</taxon>
    </lineage>
</organism>
<reference evidence="1 2" key="1">
    <citation type="journal article" date="2016" name="Mol. Biol. Evol.">
        <title>Comparative Genomics of Early-Diverging Mushroom-Forming Fungi Provides Insights into the Origins of Lignocellulose Decay Capabilities.</title>
        <authorList>
            <person name="Nagy L.G."/>
            <person name="Riley R."/>
            <person name="Tritt A."/>
            <person name="Adam C."/>
            <person name="Daum C."/>
            <person name="Floudas D."/>
            <person name="Sun H."/>
            <person name="Yadav J.S."/>
            <person name="Pangilinan J."/>
            <person name="Larsson K.H."/>
            <person name="Matsuura K."/>
            <person name="Barry K."/>
            <person name="Labutti K."/>
            <person name="Kuo R."/>
            <person name="Ohm R.A."/>
            <person name="Bhattacharya S.S."/>
            <person name="Shirouzu T."/>
            <person name="Yoshinaga Y."/>
            <person name="Martin F.M."/>
            <person name="Grigoriev I.V."/>
            <person name="Hibbett D.S."/>
        </authorList>
    </citation>
    <scope>NUCLEOTIDE SEQUENCE [LARGE SCALE GENOMIC DNA]</scope>
    <source>
        <strain evidence="1 2">HHB10207 ss-3</strain>
    </source>
</reference>
<dbReference type="EMBL" id="KV428129">
    <property type="protein sequence ID" value="KZT35727.1"/>
    <property type="molecule type" value="Genomic_DNA"/>
</dbReference>
<dbReference type="Proteomes" id="UP000076798">
    <property type="component" value="Unassembled WGS sequence"/>
</dbReference>
<evidence type="ECO:0000313" key="2">
    <source>
        <dbReference type="Proteomes" id="UP000076798"/>
    </source>
</evidence>